<evidence type="ECO:0000313" key="5">
    <source>
        <dbReference type="Proteomes" id="UP000669239"/>
    </source>
</evidence>
<comment type="caution">
    <text evidence="3">The sequence shown here is derived from an EMBL/GenBank/DDBJ whole genome shotgun (WGS) entry which is preliminary data.</text>
</comment>
<dbReference type="RefSeq" id="WP_117560318.1">
    <property type="nucleotide sequence ID" value="NZ_JAAITT010000014.1"/>
</dbReference>
<dbReference type="InterPro" id="IPR036237">
    <property type="entry name" value="Xyl_isomerase-like_sf"/>
</dbReference>
<dbReference type="Pfam" id="PF01261">
    <property type="entry name" value="AP_endonuc_2"/>
    <property type="match status" value="1"/>
</dbReference>
<dbReference type="EMBL" id="JAKNGE010000013">
    <property type="protein sequence ID" value="MCG4746188.1"/>
    <property type="molecule type" value="Genomic_DNA"/>
</dbReference>
<evidence type="ECO:0000313" key="4">
    <source>
        <dbReference type="EMBL" id="NSJ49311.1"/>
    </source>
</evidence>
<evidence type="ECO:0000259" key="2">
    <source>
        <dbReference type="Pfam" id="PF01261"/>
    </source>
</evidence>
<dbReference type="AlphaFoldDB" id="A0AAW5BQA5"/>
<evidence type="ECO:0000313" key="6">
    <source>
        <dbReference type="Proteomes" id="UP001299608"/>
    </source>
</evidence>
<organism evidence="3 6">
    <name type="scientific">Enterocloster aldenensis</name>
    <dbReference type="NCBI Taxonomy" id="358742"/>
    <lineage>
        <taxon>Bacteria</taxon>
        <taxon>Bacillati</taxon>
        <taxon>Bacillota</taxon>
        <taxon>Clostridia</taxon>
        <taxon>Lachnospirales</taxon>
        <taxon>Lachnospiraceae</taxon>
        <taxon>Enterocloster</taxon>
    </lineage>
</organism>
<proteinExistence type="predicted"/>
<reference evidence="4" key="2">
    <citation type="submission" date="2020-02" db="EMBL/GenBank/DDBJ databases">
        <authorList>
            <person name="Littmann E."/>
            <person name="Sorbara M."/>
        </authorList>
    </citation>
    <scope>NUCLEOTIDE SEQUENCE</scope>
    <source>
        <strain evidence="4">MSK.1.17</strain>
    </source>
</reference>
<dbReference type="EMBL" id="JAAITT010000014">
    <property type="protein sequence ID" value="NSJ49311.1"/>
    <property type="molecule type" value="Genomic_DNA"/>
</dbReference>
<dbReference type="Proteomes" id="UP001299608">
    <property type="component" value="Unassembled WGS sequence"/>
</dbReference>
<evidence type="ECO:0000256" key="1">
    <source>
        <dbReference type="ARBA" id="ARBA00023235"/>
    </source>
</evidence>
<dbReference type="GO" id="GO:0016853">
    <property type="term" value="F:isomerase activity"/>
    <property type="evidence" value="ECO:0007669"/>
    <property type="project" value="UniProtKB-KW"/>
</dbReference>
<dbReference type="PANTHER" id="PTHR43489">
    <property type="entry name" value="ISOMERASE"/>
    <property type="match status" value="1"/>
</dbReference>
<keyword evidence="5" id="KW-1185">Reference proteome</keyword>
<keyword evidence="1 3" id="KW-0413">Isomerase</keyword>
<reference evidence="3" key="3">
    <citation type="submission" date="2022-01" db="EMBL/GenBank/DDBJ databases">
        <title>Collection of gut derived symbiotic bacterial strains cultured from healthy donors.</title>
        <authorList>
            <person name="Lin H."/>
            <person name="Kohout C."/>
            <person name="Waligurski E."/>
            <person name="Pamer E.G."/>
        </authorList>
    </citation>
    <scope>NUCLEOTIDE SEQUENCE</scope>
    <source>
        <strain evidence="3">DFI.6.55</strain>
    </source>
</reference>
<name>A0AAW5BQA5_9FIRM</name>
<evidence type="ECO:0000313" key="3">
    <source>
        <dbReference type="EMBL" id="MCG4746188.1"/>
    </source>
</evidence>
<dbReference type="Gene3D" id="3.20.20.150">
    <property type="entry name" value="Divalent-metal-dependent TIM barrel enzymes"/>
    <property type="match status" value="1"/>
</dbReference>
<dbReference type="Proteomes" id="UP000669239">
    <property type="component" value="Unassembled WGS sequence"/>
</dbReference>
<gene>
    <name evidence="4" type="ORF">G5B36_11420</name>
    <name evidence="3" type="ORF">L0N08_12245</name>
</gene>
<dbReference type="PANTHER" id="PTHR43489:SF7">
    <property type="entry name" value="3-DEHYDRO-D-GULOSIDE 4-EPIMERASE-RELATED"/>
    <property type="match status" value="1"/>
</dbReference>
<reference evidence="4 5" key="1">
    <citation type="journal article" date="2020" name="Cell Host Microbe">
        <title>Functional and Genomic Variation between Human-Derived Isolates of Lachnospiraceae Reveals Inter- and Intra-Species Diversity.</title>
        <authorList>
            <person name="Sorbara M.T."/>
            <person name="Littmann E.R."/>
            <person name="Fontana E."/>
            <person name="Moody T.U."/>
            <person name="Kohout C.E."/>
            <person name="Gjonbalaj M."/>
            <person name="Eaton V."/>
            <person name="Seok R."/>
            <person name="Leiner I.M."/>
            <person name="Pamer E.G."/>
        </authorList>
    </citation>
    <scope>NUCLEOTIDE SEQUENCE [LARGE SCALE GENOMIC DNA]</scope>
    <source>
        <strain evidence="4 5">MSK.1.17</strain>
    </source>
</reference>
<dbReference type="SUPFAM" id="SSF51658">
    <property type="entry name" value="Xylose isomerase-like"/>
    <property type="match status" value="1"/>
</dbReference>
<dbReference type="InterPro" id="IPR050417">
    <property type="entry name" value="Sugar_Epim/Isomerase"/>
</dbReference>
<protein>
    <submittedName>
        <fullName evidence="3">Sugar phosphate isomerase/epimerase</fullName>
    </submittedName>
</protein>
<sequence>MKFSATVTLQYDTIFSSFSHEEYLKGLDWMQQSCLDGAELCISSYSDIDLGRVKAELDERGLGCSTISTGQARGIEGLSLIGVPADITKRTQERFMQHIDAAKVLGSKVTIGLMRGLGSLETMDRDLADLSEAMKPLVAYADQKGVTLCLEAINRYETALLNSAEATMDFIVNDLGNPGCVGILWDLFHANIEDIGFKQSIDIMGSRLQHVHLADSNRMFPGYGHTDFAGVLKAVKESGYSQYCSFECLNQPSVEIILKDTAAWVRSMREL</sequence>
<feature type="domain" description="Xylose isomerase-like TIM barrel" evidence="2">
    <location>
        <begin position="27"/>
        <end position="267"/>
    </location>
</feature>
<dbReference type="InterPro" id="IPR013022">
    <property type="entry name" value="Xyl_isomerase-like_TIM-brl"/>
</dbReference>
<accession>A0AAW5BQA5</accession>